<dbReference type="CDD" id="cd02549">
    <property type="entry name" value="Peptidase_C39A"/>
    <property type="match status" value="1"/>
</dbReference>
<dbReference type="EMBL" id="JAFBEV010000008">
    <property type="protein sequence ID" value="MBM7657774.1"/>
    <property type="molecule type" value="Genomic_DNA"/>
</dbReference>
<feature type="domain" description="Peptidase C39-like" evidence="2">
    <location>
        <begin position="105"/>
        <end position="266"/>
    </location>
</feature>
<accession>A0ABS2Q9B9</accession>
<dbReference type="Pfam" id="PF13529">
    <property type="entry name" value="Peptidase_C39_2"/>
    <property type="match status" value="1"/>
</dbReference>
<dbReference type="SUPFAM" id="SSF54001">
    <property type="entry name" value="Cysteine proteinases"/>
    <property type="match status" value="1"/>
</dbReference>
<evidence type="ECO:0000313" key="4">
    <source>
        <dbReference type="Proteomes" id="UP000823201"/>
    </source>
</evidence>
<dbReference type="Gene3D" id="2.30.30.40">
    <property type="entry name" value="SH3 Domains"/>
    <property type="match status" value="1"/>
</dbReference>
<dbReference type="InterPro" id="IPR039563">
    <property type="entry name" value="Peptidase_C39_single_dom"/>
</dbReference>
<name>A0ABS2Q9B9_9BACL</name>
<dbReference type="Proteomes" id="UP000823201">
    <property type="component" value="Unassembled WGS sequence"/>
</dbReference>
<dbReference type="RefSeq" id="WP_239529916.1">
    <property type="nucleotide sequence ID" value="NZ_CBCRXA010000006.1"/>
</dbReference>
<dbReference type="Gene3D" id="3.90.70.10">
    <property type="entry name" value="Cysteine proteinases"/>
    <property type="match status" value="1"/>
</dbReference>
<comment type="caution">
    <text evidence="3">The sequence shown here is derived from an EMBL/GenBank/DDBJ whole genome shotgun (WGS) entry which is preliminary data.</text>
</comment>
<dbReference type="InterPro" id="IPR003646">
    <property type="entry name" value="SH3-like_bac-type"/>
</dbReference>
<keyword evidence="4" id="KW-1185">Reference proteome</keyword>
<dbReference type="PANTHER" id="PTHR37806:SF1">
    <property type="entry name" value="PEPTIDASE C39-LIKE DOMAIN-CONTAINING PROTEIN"/>
    <property type="match status" value="1"/>
</dbReference>
<proteinExistence type="predicted"/>
<reference evidence="3 4" key="1">
    <citation type="submission" date="2021-01" db="EMBL/GenBank/DDBJ databases">
        <title>Genomic Encyclopedia of Type Strains, Phase IV (KMG-IV): sequencing the most valuable type-strain genomes for metagenomic binning, comparative biology and taxonomic classification.</title>
        <authorList>
            <person name="Goeker M."/>
        </authorList>
    </citation>
    <scope>NUCLEOTIDE SEQUENCE [LARGE SCALE GENOMIC DNA]</scope>
    <source>
        <strain evidence="3 4">DSM 100968</strain>
    </source>
</reference>
<dbReference type="PANTHER" id="PTHR37806">
    <property type="entry name" value="LMO0724 PROTEIN"/>
    <property type="match status" value="1"/>
</dbReference>
<evidence type="ECO:0000259" key="2">
    <source>
        <dbReference type="Pfam" id="PF13529"/>
    </source>
</evidence>
<dbReference type="InterPro" id="IPR039564">
    <property type="entry name" value="Peptidase_C39-like"/>
</dbReference>
<dbReference type="Pfam" id="PF08239">
    <property type="entry name" value="SH3_3"/>
    <property type="match status" value="1"/>
</dbReference>
<gene>
    <name evidence="3" type="ORF">JOC27_001224</name>
</gene>
<dbReference type="InterPro" id="IPR038765">
    <property type="entry name" value="Papain-like_cys_pep_sf"/>
</dbReference>
<sequence>MRKLLGSFLVIVLLISLFLPGQIEAQNMPKVLYQGKVTTAYLNVRSGAAKSYKSIGILKKGAVVSVIQTGRWLRIKYRNGYGFVSGEYVQKIVQSKPQSPKSYILNAPVYNQYPQLPRGCEVTSLSMLLNYAGKHIDKMALASQIAKVPYYSRGLYGNPHDGFVGNMYSLRYSGYGVYHEPVFNLAKRYLGSRAVDLSGQSWLAIEAQIRKGRPVWVIVNAWFRYLPGNQWRTWHTKRGYIRITMHEHSVLVTGYDANYVYVNDPMGGKKNRRLGKGYFISAWQQMGSQAISFN</sequence>
<evidence type="ECO:0000313" key="3">
    <source>
        <dbReference type="EMBL" id="MBM7657774.1"/>
    </source>
</evidence>
<protein>
    <submittedName>
        <fullName evidence="3">Uncharacterized protein YvpB</fullName>
    </submittedName>
</protein>
<organism evidence="3 4">
    <name type="scientific">Sporolactobacillus spathodeae</name>
    <dbReference type="NCBI Taxonomy" id="1465502"/>
    <lineage>
        <taxon>Bacteria</taxon>
        <taxon>Bacillati</taxon>
        <taxon>Bacillota</taxon>
        <taxon>Bacilli</taxon>
        <taxon>Bacillales</taxon>
        <taxon>Sporolactobacillaceae</taxon>
        <taxon>Sporolactobacillus</taxon>
    </lineage>
</organism>
<feature type="domain" description="SH3b" evidence="1">
    <location>
        <begin position="41"/>
        <end position="90"/>
    </location>
</feature>
<evidence type="ECO:0000259" key="1">
    <source>
        <dbReference type="Pfam" id="PF08239"/>
    </source>
</evidence>